<protein>
    <submittedName>
        <fullName evidence="1">Uncharacterized protein</fullName>
    </submittedName>
</protein>
<gene>
    <name evidence="1" type="ORF">LOK49_LG13G00721</name>
</gene>
<keyword evidence="2" id="KW-1185">Reference proteome</keyword>
<organism evidence="1 2">
    <name type="scientific">Camellia lanceoleosa</name>
    <dbReference type="NCBI Taxonomy" id="1840588"/>
    <lineage>
        <taxon>Eukaryota</taxon>
        <taxon>Viridiplantae</taxon>
        <taxon>Streptophyta</taxon>
        <taxon>Embryophyta</taxon>
        <taxon>Tracheophyta</taxon>
        <taxon>Spermatophyta</taxon>
        <taxon>Magnoliopsida</taxon>
        <taxon>eudicotyledons</taxon>
        <taxon>Gunneridae</taxon>
        <taxon>Pentapetalae</taxon>
        <taxon>asterids</taxon>
        <taxon>Ericales</taxon>
        <taxon>Theaceae</taxon>
        <taxon>Camellia</taxon>
    </lineage>
</organism>
<reference evidence="1 2" key="1">
    <citation type="journal article" date="2022" name="Plant J.">
        <title>Chromosome-level genome of Camellia lanceoleosa provides a valuable resource for understanding genome evolution and self-incompatibility.</title>
        <authorList>
            <person name="Gong W."/>
            <person name="Xiao S."/>
            <person name="Wang L."/>
            <person name="Liao Z."/>
            <person name="Chang Y."/>
            <person name="Mo W."/>
            <person name="Hu G."/>
            <person name="Li W."/>
            <person name="Zhao G."/>
            <person name="Zhu H."/>
            <person name="Hu X."/>
            <person name="Ji K."/>
            <person name="Xiang X."/>
            <person name="Song Q."/>
            <person name="Yuan D."/>
            <person name="Jin S."/>
            <person name="Zhang L."/>
        </authorList>
    </citation>
    <scope>NUCLEOTIDE SEQUENCE [LARGE SCALE GENOMIC DNA]</scope>
    <source>
        <strain evidence="1">SQ_2022a</strain>
    </source>
</reference>
<proteinExistence type="predicted"/>
<comment type="caution">
    <text evidence="1">The sequence shown here is derived from an EMBL/GenBank/DDBJ whole genome shotgun (WGS) entry which is preliminary data.</text>
</comment>
<dbReference type="EMBL" id="CM045771">
    <property type="protein sequence ID" value="KAI7988563.1"/>
    <property type="molecule type" value="Genomic_DNA"/>
</dbReference>
<evidence type="ECO:0000313" key="2">
    <source>
        <dbReference type="Proteomes" id="UP001060215"/>
    </source>
</evidence>
<accession>A0ACC0FJ10</accession>
<evidence type="ECO:0000313" key="1">
    <source>
        <dbReference type="EMBL" id="KAI7988563.1"/>
    </source>
</evidence>
<dbReference type="Proteomes" id="UP001060215">
    <property type="component" value="Chromosome 14"/>
</dbReference>
<name>A0ACC0FJ10_9ERIC</name>
<sequence length="130" mass="14267">MMTLLRTTIYISNSGTADCPGCTVTATSGTTSSTTTTDYCYIKESTRWPIQSSIWRKKKLRLITSNYNPPRDVMMGPPGYPPATGNAPMNVHIPQRPTYSGGTGVAWSPVHLVSLRTRTAKLPCLVRCRT</sequence>